<dbReference type="PANTHER" id="PTHR11365:SF2">
    <property type="entry name" value="5-OXOPROLINASE"/>
    <property type="match status" value="1"/>
</dbReference>
<keyword evidence="4" id="KW-1185">Reference proteome</keyword>
<dbReference type="KEGG" id="aft:BBF96_06025"/>
<protein>
    <recommendedName>
        <fullName evidence="5">Hydantoinase</fullName>
    </recommendedName>
</protein>
<dbReference type="InterPro" id="IPR008040">
    <property type="entry name" value="Hydant_A_N"/>
</dbReference>
<evidence type="ECO:0008006" key="5">
    <source>
        <dbReference type="Google" id="ProtNLM"/>
    </source>
</evidence>
<dbReference type="GO" id="GO:0005829">
    <property type="term" value="C:cytosol"/>
    <property type="evidence" value="ECO:0007669"/>
    <property type="project" value="TreeGrafter"/>
</dbReference>
<dbReference type="OrthoDB" id="9768323at2"/>
<dbReference type="EMBL" id="CP016379">
    <property type="protein sequence ID" value="AZR72990.1"/>
    <property type="molecule type" value="Genomic_DNA"/>
</dbReference>
<sequence>MIIGIDVGGTHTDGVLIKNGQVTKTGKVVTRRDDLKESILEVLDELLVGQDEKKIERIVFSTTLTTNLIAQRKYPPTGLVLIPGPGMKPDWLKLGTINWLLKGSIDHRGRKVMDLEQNELKSFLEELATSGIVDLAIVGKFSTRNPSLEEKLESFIREHLPEVDNVQLGSRVAPVLNFPRRVHTTWLNTAVYRENTIFLKEVQDAVHKRGINAQLYLLKADGGTMLLQEGINFGVETIKSGPAASIMGFLALSGTEKRTSLLLDVGGTTTDIALITGGVPLFEPEGVEIEGYLTSVRGLLNRSIPYGGDSRIIVDNGQIGLAPERVGPAVAFGGSVPTLTDALVVAGLVEKGDQKQARLAFAKLVEHIEDSLEEAAQKIIDHFYLKVKEAVEELLIELNNRPVYTIHELLTDTRLEPEVVMMIGGPAKALLPGLADKLGLAPILPDYYHVANALGAAVARPTLRQTLYADTAQKFYRLSGIMGKQQITGRFTLKDARQILLEHMKSMVKQNGGLNIDDKLIEITHEESFNLVRGFSTQGQILRLKAQVKPGIDPALGELKFLMKGEIKQ</sequence>
<name>A0A3S9SXK8_9FIRM</name>
<evidence type="ECO:0000313" key="3">
    <source>
        <dbReference type="EMBL" id="AZR72990.1"/>
    </source>
</evidence>
<dbReference type="AlphaFoldDB" id="A0A3S9SXK8"/>
<dbReference type="Pfam" id="PF01968">
    <property type="entry name" value="Hydantoinase_A"/>
    <property type="match status" value="1"/>
</dbReference>
<evidence type="ECO:0000313" key="4">
    <source>
        <dbReference type="Proteomes" id="UP000267250"/>
    </source>
</evidence>
<dbReference type="PANTHER" id="PTHR11365">
    <property type="entry name" value="5-OXOPROLINASE RELATED"/>
    <property type="match status" value="1"/>
</dbReference>
<feature type="domain" description="Hydantoinase/oxoprolinase N-terminal" evidence="2">
    <location>
        <begin position="3"/>
        <end position="159"/>
    </location>
</feature>
<dbReference type="Proteomes" id="UP000267250">
    <property type="component" value="Chromosome"/>
</dbReference>
<evidence type="ECO:0000259" key="1">
    <source>
        <dbReference type="Pfam" id="PF01968"/>
    </source>
</evidence>
<gene>
    <name evidence="3" type="ORF">BBF96_06025</name>
</gene>
<dbReference type="InterPro" id="IPR043129">
    <property type="entry name" value="ATPase_NBD"/>
</dbReference>
<dbReference type="InterPro" id="IPR002821">
    <property type="entry name" value="Hydantoinase_A"/>
</dbReference>
<dbReference type="GO" id="GO:0006749">
    <property type="term" value="P:glutathione metabolic process"/>
    <property type="evidence" value="ECO:0007669"/>
    <property type="project" value="TreeGrafter"/>
</dbReference>
<proteinExistence type="predicted"/>
<dbReference type="Pfam" id="PF05378">
    <property type="entry name" value="Hydant_A_N"/>
    <property type="match status" value="1"/>
</dbReference>
<evidence type="ECO:0000259" key="2">
    <source>
        <dbReference type="Pfam" id="PF05378"/>
    </source>
</evidence>
<organism evidence="3 4">
    <name type="scientific">Anoxybacter fermentans</name>
    <dbReference type="NCBI Taxonomy" id="1323375"/>
    <lineage>
        <taxon>Bacteria</taxon>
        <taxon>Bacillati</taxon>
        <taxon>Bacillota</taxon>
        <taxon>Clostridia</taxon>
        <taxon>Halanaerobiales</taxon>
        <taxon>Anoxybacter</taxon>
    </lineage>
</organism>
<accession>A0A3S9SXK8</accession>
<dbReference type="GO" id="GO:0017168">
    <property type="term" value="F:5-oxoprolinase (ATP-hydrolyzing) activity"/>
    <property type="evidence" value="ECO:0007669"/>
    <property type="project" value="TreeGrafter"/>
</dbReference>
<dbReference type="InterPro" id="IPR045079">
    <property type="entry name" value="Oxoprolinase-like"/>
</dbReference>
<feature type="domain" description="Hydantoinase A/oxoprolinase" evidence="1">
    <location>
        <begin position="181"/>
        <end position="462"/>
    </location>
</feature>
<dbReference type="SUPFAM" id="SSF53067">
    <property type="entry name" value="Actin-like ATPase domain"/>
    <property type="match status" value="1"/>
</dbReference>
<reference evidence="3 4" key="1">
    <citation type="submission" date="2016-07" db="EMBL/GenBank/DDBJ databases">
        <title>Genome and transcriptome analysis of iron-reducing fermentative bacteria Anoxybacter fermentans.</title>
        <authorList>
            <person name="Zeng X."/>
            <person name="Shao Z."/>
        </authorList>
    </citation>
    <scope>NUCLEOTIDE SEQUENCE [LARGE SCALE GENOMIC DNA]</scope>
    <source>
        <strain evidence="3 4">DY22613</strain>
    </source>
</reference>
<dbReference type="RefSeq" id="WP_127016324.1">
    <property type="nucleotide sequence ID" value="NZ_CP016379.1"/>
</dbReference>